<evidence type="ECO:0000259" key="5">
    <source>
        <dbReference type="Pfam" id="PF11945"/>
    </source>
</evidence>
<dbReference type="PANTHER" id="PTHR23331:SF1">
    <property type="entry name" value="WASH COMPLEX SUBUNIT 1"/>
    <property type="match status" value="1"/>
</dbReference>
<comment type="similarity">
    <text evidence="1">Belongs to the WASH1 family.</text>
</comment>
<keyword evidence="2" id="KW-0009">Actin-binding</keyword>
<dbReference type="AlphaFoldDB" id="A0AAJ7WIJ4"/>
<feature type="domain" description="WASH1 WAHD" evidence="5">
    <location>
        <begin position="17"/>
        <end position="236"/>
    </location>
</feature>
<feature type="compositionally biased region" description="Pro residues" evidence="4">
    <location>
        <begin position="327"/>
        <end position="367"/>
    </location>
</feature>
<sequence>MLEVNPLYYDVPQAHLVAAIDAQLEQLDKAGAIISSSVHSRVHEYRARLDDLRKRLQVARRKIEKIAKSREGIVIYSAGSYPVPRDKQEEKFKRLFPLSPLEPAKELGETHRPPIGAFRSPASSLGEGLRFLHVKPPTSSEDENIYKLPPKGLGSFHKRGIRNVADILLFNTAINPYSEEPPTPQRTPLPVEVATLPPSTLGSPLSFSSNVTEENVDGFLYDPGKRTTPALELPANLVLGEEFVTDLPDLVASGSSQFTFATPSIFSPSSSNDSFQERPISSDVDNLPRLPSPDVDSELALPQILPSSPPPAQTPTAVSATSQLPQFSPPPPPPMPVAAPPPPPAAPAPPAPPTPQSGPVAPSPPKSAPTGDRGSLLESIRNHGGLSGLRSAKKSTKKIPPKKTVQAPKMDHMEALKQRLQRIGEISAGSRPRPAEIVPPPPQPKNVFEKMLEQVKSKDLVGSDSDDTDKDKDDSDWDA</sequence>
<dbReference type="GO" id="GO:0005769">
    <property type="term" value="C:early endosome"/>
    <property type="evidence" value="ECO:0007669"/>
    <property type="project" value="InterPro"/>
</dbReference>
<keyword evidence="6" id="KW-1185">Reference proteome</keyword>
<proteinExistence type="inferred from homology"/>
<keyword evidence="3" id="KW-0175">Coiled coil</keyword>
<dbReference type="Pfam" id="PF11945">
    <property type="entry name" value="WASH_WAHD"/>
    <property type="match status" value="1"/>
</dbReference>
<gene>
    <name evidence="7" type="primary">LOC108864612</name>
</gene>
<dbReference type="GO" id="GO:0042147">
    <property type="term" value="P:retrograde transport, endosome to Golgi"/>
    <property type="evidence" value="ECO:0007669"/>
    <property type="project" value="TreeGrafter"/>
</dbReference>
<feature type="compositionally biased region" description="Basic and acidic residues" evidence="4">
    <location>
        <begin position="447"/>
        <end position="461"/>
    </location>
</feature>
<feature type="compositionally biased region" description="Basic residues" evidence="4">
    <location>
        <begin position="391"/>
        <end position="401"/>
    </location>
</feature>
<evidence type="ECO:0000313" key="7">
    <source>
        <dbReference type="RefSeq" id="XP_028968147.1"/>
    </source>
</evidence>
<dbReference type="GO" id="GO:0032456">
    <property type="term" value="P:endocytic recycling"/>
    <property type="evidence" value="ECO:0007669"/>
    <property type="project" value="TreeGrafter"/>
</dbReference>
<evidence type="ECO:0000256" key="1">
    <source>
        <dbReference type="ARBA" id="ARBA00005602"/>
    </source>
</evidence>
<evidence type="ECO:0000313" key="6">
    <source>
        <dbReference type="Proteomes" id="UP000694867"/>
    </source>
</evidence>
<name>A0AAJ7WIJ4_9ACAR</name>
<dbReference type="InterPro" id="IPR028290">
    <property type="entry name" value="WASH1"/>
</dbReference>
<feature type="coiled-coil region" evidence="3">
    <location>
        <begin position="42"/>
        <end position="69"/>
    </location>
</feature>
<dbReference type="GO" id="GO:0034314">
    <property type="term" value="P:Arp2/3 complex-mediated actin nucleation"/>
    <property type="evidence" value="ECO:0007669"/>
    <property type="project" value="InterPro"/>
</dbReference>
<dbReference type="GeneID" id="108864612"/>
<organism evidence="6 7">
    <name type="scientific">Galendromus occidentalis</name>
    <name type="common">western predatory mite</name>
    <dbReference type="NCBI Taxonomy" id="34638"/>
    <lineage>
        <taxon>Eukaryota</taxon>
        <taxon>Metazoa</taxon>
        <taxon>Ecdysozoa</taxon>
        <taxon>Arthropoda</taxon>
        <taxon>Chelicerata</taxon>
        <taxon>Arachnida</taxon>
        <taxon>Acari</taxon>
        <taxon>Parasitiformes</taxon>
        <taxon>Mesostigmata</taxon>
        <taxon>Gamasina</taxon>
        <taxon>Phytoseioidea</taxon>
        <taxon>Phytoseiidae</taxon>
        <taxon>Typhlodrominae</taxon>
        <taxon>Galendromus</taxon>
    </lineage>
</organism>
<dbReference type="RefSeq" id="XP_028968147.1">
    <property type="nucleotide sequence ID" value="XM_029112314.1"/>
</dbReference>
<dbReference type="PANTHER" id="PTHR23331">
    <property type="entry name" value="CXYORF1"/>
    <property type="match status" value="1"/>
</dbReference>
<dbReference type="GO" id="GO:0043015">
    <property type="term" value="F:gamma-tubulin binding"/>
    <property type="evidence" value="ECO:0007669"/>
    <property type="project" value="TreeGrafter"/>
</dbReference>
<accession>A0AAJ7WIJ4</accession>
<evidence type="ECO:0000256" key="4">
    <source>
        <dbReference type="SAM" id="MobiDB-lite"/>
    </source>
</evidence>
<evidence type="ECO:0000256" key="2">
    <source>
        <dbReference type="ARBA" id="ARBA00023203"/>
    </source>
</evidence>
<dbReference type="KEGG" id="goe:108864612"/>
<feature type="compositionally biased region" description="Low complexity" evidence="4">
    <location>
        <begin position="314"/>
        <end position="323"/>
    </location>
</feature>
<feature type="region of interest" description="Disordered" evidence="4">
    <location>
        <begin position="265"/>
        <end position="479"/>
    </location>
</feature>
<dbReference type="Proteomes" id="UP000694867">
    <property type="component" value="Unplaced"/>
</dbReference>
<dbReference type="InterPro" id="IPR021854">
    <property type="entry name" value="WASH1_WAHD"/>
</dbReference>
<dbReference type="GO" id="GO:0055037">
    <property type="term" value="C:recycling endosome"/>
    <property type="evidence" value="ECO:0007669"/>
    <property type="project" value="TreeGrafter"/>
</dbReference>
<dbReference type="GO" id="GO:0005829">
    <property type="term" value="C:cytosol"/>
    <property type="evidence" value="ECO:0007669"/>
    <property type="project" value="GOC"/>
</dbReference>
<dbReference type="GO" id="GO:0071203">
    <property type="term" value="C:WASH complex"/>
    <property type="evidence" value="ECO:0007669"/>
    <property type="project" value="InterPro"/>
</dbReference>
<protein>
    <submittedName>
        <fullName evidence="7">WASH complex subunit 1</fullName>
    </submittedName>
</protein>
<feature type="compositionally biased region" description="Low complexity" evidence="4">
    <location>
        <begin position="265"/>
        <end position="274"/>
    </location>
</feature>
<dbReference type="GO" id="GO:0006887">
    <property type="term" value="P:exocytosis"/>
    <property type="evidence" value="ECO:0007669"/>
    <property type="project" value="TreeGrafter"/>
</dbReference>
<dbReference type="GO" id="GO:0043014">
    <property type="term" value="F:alpha-tubulin binding"/>
    <property type="evidence" value="ECO:0007669"/>
    <property type="project" value="InterPro"/>
</dbReference>
<feature type="compositionally biased region" description="Acidic residues" evidence="4">
    <location>
        <begin position="464"/>
        <end position="479"/>
    </location>
</feature>
<reference evidence="7" key="1">
    <citation type="submission" date="2025-08" db="UniProtKB">
        <authorList>
            <consortium name="RefSeq"/>
        </authorList>
    </citation>
    <scope>IDENTIFICATION</scope>
</reference>
<evidence type="ECO:0000256" key="3">
    <source>
        <dbReference type="SAM" id="Coils"/>
    </source>
</evidence>
<dbReference type="GO" id="GO:0003779">
    <property type="term" value="F:actin binding"/>
    <property type="evidence" value="ECO:0007669"/>
    <property type="project" value="UniProtKB-KW"/>
</dbReference>